<sequence length="181" mass="19276">MFPDTKPGDLNQDQKQIVSLLGTMAAGIAGGVVGNSTAAATTGAQAGKNAVENNALGAPDEKQRKDAKWSLPYIKDAAEKSRAEKLVADLNAKDKAFDGALDKACKELSSAACQGMRQELVAMGQSYDKQMDGQYIGNMGSVYKEGKDQVDALIWQYATADAKAQREADIDRIAENWGVSK</sequence>
<keyword evidence="2" id="KW-0800">Toxin</keyword>
<accession>A0A3S4IDP2</accession>
<dbReference type="InterPro" id="IPR049271">
    <property type="entry name" value="DUF6862"/>
</dbReference>
<feature type="domain" description="DUF6862" evidence="6">
    <location>
        <begin position="75"/>
        <end position="128"/>
    </location>
</feature>
<evidence type="ECO:0000256" key="4">
    <source>
        <dbReference type="ARBA" id="ARBA00023026"/>
    </source>
</evidence>
<keyword evidence="3" id="KW-1266">Target cell cytoplasm</keyword>
<evidence type="ECO:0000256" key="2">
    <source>
        <dbReference type="ARBA" id="ARBA00022656"/>
    </source>
</evidence>
<feature type="domain" description="VENN motif-containing" evidence="5">
    <location>
        <begin position="7"/>
        <end position="57"/>
    </location>
</feature>
<dbReference type="EMBL" id="LR134201">
    <property type="protein sequence ID" value="VEB97023.1"/>
    <property type="molecule type" value="Genomic_DNA"/>
</dbReference>
<evidence type="ECO:0000313" key="7">
    <source>
        <dbReference type="EMBL" id="VEB97023.1"/>
    </source>
</evidence>
<proteinExistence type="predicted"/>
<dbReference type="Pfam" id="PF04829">
    <property type="entry name" value="PT-VENN"/>
    <property type="match status" value="1"/>
</dbReference>
<protein>
    <submittedName>
        <fullName evidence="7">Possible hemagglutinin (DUF638)</fullName>
    </submittedName>
</protein>
<reference evidence="7 8" key="1">
    <citation type="submission" date="2018-12" db="EMBL/GenBank/DDBJ databases">
        <authorList>
            <consortium name="Pathogen Informatics"/>
        </authorList>
    </citation>
    <scope>NUCLEOTIDE SEQUENCE [LARGE SCALE GENOMIC DNA]</scope>
    <source>
        <strain evidence="7 8">NCTC11466</strain>
    </source>
</reference>
<keyword evidence="4" id="KW-0843">Virulence</keyword>
<dbReference type="InterPro" id="IPR006914">
    <property type="entry name" value="VENN_dom"/>
</dbReference>
<keyword evidence="8" id="KW-1185">Reference proteome</keyword>
<dbReference type="Pfam" id="PF21726">
    <property type="entry name" value="DUF6862"/>
    <property type="match status" value="1"/>
</dbReference>
<evidence type="ECO:0000256" key="1">
    <source>
        <dbReference type="ARBA" id="ARBA00004219"/>
    </source>
</evidence>
<name>A0A3S4IDP2_9ENTR</name>
<dbReference type="GO" id="GO:0090729">
    <property type="term" value="F:toxin activity"/>
    <property type="evidence" value="ECO:0007669"/>
    <property type="project" value="UniProtKB-KW"/>
</dbReference>
<evidence type="ECO:0000256" key="3">
    <source>
        <dbReference type="ARBA" id="ARBA00022913"/>
    </source>
</evidence>
<gene>
    <name evidence="7" type="ORF">NCTC11466_01935</name>
</gene>
<evidence type="ECO:0000259" key="6">
    <source>
        <dbReference type="Pfam" id="PF21726"/>
    </source>
</evidence>
<organism evidence="7 8">
    <name type="scientific">Cedecea lapagei</name>
    <dbReference type="NCBI Taxonomy" id="158823"/>
    <lineage>
        <taxon>Bacteria</taxon>
        <taxon>Pseudomonadati</taxon>
        <taxon>Pseudomonadota</taxon>
        <taxon>Gammaproteobacteria</taxon>
        <taxon>Enterobacterales</taxon>
        <taxon>Enterobacteriaceae</taxon>
        <taxon>Cedecea</taxon>
    </lineage>
</organism>
<dbReference type="Proteomes" id="UP000274122">
    <property type="component" value="Chromosome"/>
</dbReference>
<evidence type="ECO:0000259" key="5">
    <source>
        <dbReference type="Pfam" id="PF04829"/>
    </source>
</evidence>
<comment type="subcellular location">
    <subcellularLocation>
        <location evidence="1">Target cell</location>
        <location evidence="1">Target cell cytoplasm</location>
    </subcellularLocation>
</comment>
<evidence type="ECO:0000313" key="8">
    <source>
        <dbReference type="Proteomes" id="UP000274122"/>
    </source>
</evidence>
<dbReference type="KEGG" id="clap:NCTC11466_01935"/>
<dbReference type="RefSeq" id="WP_197718550.1">
    <property type="nucleotide sequence ID" value="NZ_LR134201.1"/>
</dbReference>
<dbReference type="AlphaFoldDB" id="A0A3S4IDP2"/>